<name>A0A7X0X9K3_9LIST</name>
<sequence length="224" mass="25329">MKKRNKMVVLALVFVLSFLPFSFLGEHNVSASENQKVTQADLEKNFLYELENYNSVGLTKQEAQNNYDIYMSMSKAKKKEVTNLVNNPSEFDKKVTRNGALVEGNGLQQYASKNKTVYVPMKVFGITWMKWAARGSYKTSGKRVSSASGISAYLYYKNPLFALYSSSIKDKYCYVSGGKYKGRVKANIKGGYGNWGLQVMRIDFTITVNYQGKGSYKINSTKFL</sequence>
<dbReference type="AlphaFoldDB" id="A0A7X0X9K3"/>
<protein>
    <submittedName>
        <fullName evidence="1">Uncharacterized protein</fullName>
    </submittedName>
</protein>
<dbReference type="Proteomes" id="UP000587800">
    <property type="component" value="Unassembled WGS sequence"/>
</dbReference>
<gene>
    <name evidence="1" type="ORF">HCJ38_14025</name>
    <name evidence="2" type="ORF">HCJ59_15550</name>
</gene>
<reference evidence="3 4" key="1">
    <citation type="submission" date="2020-03" db="EMBL/GenBank/DDBJ databases">
        <title>Soil Listeria distribution.</title>
        <authorList>
            <person name="Liao J."/>
            <person name="Wiedmann M."/>
        </authorList>
    </citation>
    <scope>NUCLEOTIDE SEQUENCE [LARGE SCALE GENOMIC DNA]</scope>
    <source>
        <strain evidence="2 4">FSL L7-1515</strain>
        <strain evidence="1 3">FSL L7-1554</strain>
    </source>
</reference>
<evidence type="ECO:0000313" key="3">
    <source>
        <dbReference type="Proteomes" id="UP000561617"/>
    </source>
</evidence>
<evidence type="ECO:0000313" key="4">
    <source>
        <dbReference type="Proteomes" id="UP000587800"/>
    </source>
</evidence>
<evidence type="ECO:0000313" key="2">
    <source>
        <dbReference type="EMBL" id="MBC1511289.1"/>
    </source>
</evidence>
<dbReference type="Proteomes" id="UP000561617">
    <property type="component" value="Unassembled WGS sequence"/>
</dbReference>
<comment type="caution">
    <text evidence="1">The sequence shown here is derived from an EMBL/GenBank/DDBJ whole genome shotgun (WGS) entry which is preliminary data.</text>
</comment>
<accession>A0A7X0X9K3</accession>
<proteinExistence type="predicted"/>
<dbReference type="EMBL" id="JAASTW010000025">
    <property type="protein sequence ID" value="MBC1490105.1"/>
    <property type="molecule type" value="Genomic_DNA"/>
</dbReference>
<evidence type="ECO:0000313" key="1">
    <source>
        <dbReference type="EMBL" id="MBC1490105.1"/>
    </source>
</evidence>
<organism evidence="1 3">
    <name type="scientific">Listeria immobilis</name>
    <dbReference type="NCBI Taxonomy" id="2713502"/>
    <lineage>
        <taxon>Bacteria</taxon>
        <taxon>Bacillati</taxon>
        <taxon>Bacillota</taxon>
        <taxon>Bacilli</taxon>
        <taxon>Bacillales</taxon>
        <taxon>Listeriaceae</taxon>
        <taxon>Listeria</taxon>
    </lineage>
</organism>
<dbReference type="RefSeq" id="WP_185349393.1">
    <property type="nucleotide sequence ID" value="NZ_JAASTV010000039.1"/>
</dbReference>
<keyword evidence="4" id="KW-1185">Reference proteome</keyword>
<dbReference type="EMBL" id="JAASUB010000043">
    <property type="protein sequence ID" value="MBC1511289.1"/>
    <property type="molecule type" value="Genomic_DNA"/>
</dbReference>